<dbReference type="InterPro" id="IPR050827">
    <property type="entry name" value="CRP1_MDG1_kinase"/>
</dbReference>
<dbReference type="SMART" id="SM01065">
    <property type="entry name" value="CBM_2"/>
    <property type="match status" value="1"/>
</dbReference>
<dbReference type="InterPro" id="IPR014756">
    <property type="entry name" value="Ig_E-set"/>
</dbReference>
<comment type="similarity">
    <text evidence="1">Belongs to the 5'-AMP-activated protein kinase beta subunit family.</text>
</comment>
<dbReference type="PANTHER" id="PTHR10343:SF84">
    <property type="entry name" value="5'-AMP-ACTIVATED PROTEIN KINASE SUBUNIT BETA-1"/>
    <property type="match status" value="1"/>
</dbReference>
<protein>
    <recommendedName>
        <fullName evidence="2">CBM20 domain-containing protein</fullName>
    </recommendedName>
</protein>
<dbReference type="InterPro" id="IPR002044">
    <property type="entry name" value="CBM20"/>
</dbReference>
<evidence type="ECO:0000256" key="1">
    <source>
        <dbReference type="ARBA" id="ARBA00010926"/>
    </source>
</evidence>
<name>A0A7V3KMJ3_UNCW3</name>
<dbReference type="SUPFAM" id="SSF81296">
    <property type="entry name" value="E set domains"/>
    <property type="match status" value="1"/>
</dbReference>
<dbReference type="Gene3D" id="2.60.40.10">
    <property type="entry name" value="Immunoglobulins"/>
    <property type="match status" value="1"/>
</dbReference>
<reference evidence="3" key="1">
    <citation type="journal article" date="2020" name="mSystems">
        <title>Genome- and Community-Level Interaction Insights into Carbon Utilization and Element Cycling Functions of Hydrothermarchaeota in Hydrothermal Sediment.</title>
        <authorList>
            <person name="Zhou Z."/>
            <person name="Liu Y."/>
            <person name="Xu W."/>
            <person name="Pan J."/>
            <person name="Luo Z.H."/>
            <person name="Li M."/>
        </authorList>
    </citation>
    <scope>NUCLEOTIDE SEQUENCE [LARGE SCALE GENOMIC DNA]</scope>
    <source>
        <strain evidence="3">SpSt-754</strain>
    </source>
</reference>
<comment type="caution">
    <text evidence="3">The sequence shown here is derived from an EMBL/GenBank/DDBJ whole genome shotgun (WGS) entry which is preliminary data.</text>
</comment>
<dbReference type="AlphaFoldDB" id="A0A7V3KMJ3"/>
<dbReference type="EMBL" id="DTGD01000046">
    <property type="protein sequence ID" value="HGB35492.1"/>
    <property type="molecule type" value="Genomic_DNA"/>
</dbReference>
<gene>
    <name evidence="3" type="ORF">ENV38_01115</name>
</gene>
<evidence type="ECO:0000313" key="3">
    <source>
        <dbReference type="EMBL" id="HGB35492.1"/>
    </source>
</evidence>
<dbReference type="Pfam" id="PF16561">
    <property type="entry name" value="AMPK1_CBM"/>
    <property type="match status" value="1"/>
</dbReference>
<organism evidence="3">
    <name type="scientific">candidate division WOR-3 bacterium</name>
    <dbReference type="NCBI Taxonomy" id="2052148"/>
    <lineage>
        <taxon>Bacteria</taxon>
        <taxon>Bacteria division WOR-3</taxon>
    </lineage>
</organism>
<sequence>MRLVKFLITTLSIGLLFAGVEYKDGKVIFTLREPQAKDVVVTGTFSNWNPTGIKMTKKDNTWVAEVDLKPGTYEYKFIIDGVWKEDPDNPWKVPDGFGGSNSKFTLTDKGEILFSETPQLGVSALKSLEYIN</sequence>
<evidence type="ECO:0000259" key="2">
    <source>
        <dbReference type="SMART" id="SM01065"/>
    </source>
</evidence>
<accession>A0A7V3KMJ3</accession>
<feature type="domain" description="CBM20" evidence="2">
    <location>
        <begin position="24"/>
        <end position="103"/>
    </location>
</feature>
<proteinExistence type="inferred from homology"/>
<dbReference type="InterPro" id="IPR013783">
    <property type="entry name" value="Ig-like_fold"/>
</dbReference>
<dbReference type="GO" id="GO:2001070">
    <property type="term" value="F:starch binding"/>
    <property type="evidence" value="ECO:0007669"/>
    <property type="project" value="InterPro"/>
</dbReference>
<dbReference type="InterPro" id="IPR032640">
    <property type="entry name" value="AMPK1_CBM"/>
</dbReference>
<dbReference type="PANTHER" id="PTHR10343">
    <property type="entry name" value="5'-AMP-ACTIVATED PROTEIN KINASE , BETA SUBUNIT"/>
    <property type="match status" value="1"/>
</dbReference>
<dbReference type="CDD" id="cd02859">
    <property type="entry name" value="E_set_AMPKbeta_like_N"/>
    <property type="match status" value="1"/>
</dbReference>